<evidence type="ECO:0000256" key="3">
    <source>
        <dbReference type="ARBA" id="ARBA00022519"/>
    </source>
</evidence>
<dbReference type="Pfam" id="PF06808">
    <property type="entry name" value="DctM"/>
    <property type="match status" value="1"/>
</dbReference>
<organism evidence="9 10">
    <name type="scientific">Halalkalicoccus paucihalophilus</name>
    <dbReference type="NCBI Taxonomy" id="1008153"/>
    <lineage>
        <taxon>Archaea</taxon>
        <taxon>Methanobacteriati</taxon>
        <taxon>Methanobacteriota</taxon>
        <taxon>Stenosarchaea group</taxon>
        <taxon>Halobacteria</taxon>
        <taxon>Halobacteriales</taxon>
        <taxon>Halococcaceae</taxon>
        <taxon>Halalkalicoccus</taxon>
    </lineage>
</organism>
<feature type="transmembrane region" description="Helical" evidence="7">
    <location>
        <begin position="248"/>
        <end position="266"/>
    </location>
</feature>
<accession>A0A151AB21</accession>
<dbReference type="PATRIC" id="fig|1008153.3.peg.3260"/>
<feature type="transmembrane region" description="Helical" evidence="7">
    <location>
        <begin position="278"/>
        <end position="300"/>
    </location>
</feature>
<reference evidence="9 10" key="1">
    <citation type="submission" date="2016-02" db="EMBL/GenBank/DDBJ databases">
        <title>Genome sequence of Halalkalicoccus paucihalophilus DSM 24557.</title>
        <authorList>
            <person name="Poehlein A."/>
            <person name="Daniel R."/>
        </authorList>
    </citation>
    <scope>NUCLEOTIDE SEQUENCE [LARGE SCALE GENOMIC DNA]</scope>
    <source>
        <strain evidence="9 10">DSM 24557</strain>
    </source>
</reference>
<keyword evidence="2" id="KW-1003">Cell membrane</keyword>
<keyword evidence="6 7" id="KW-0472">Membrane</keyword>
<keyword evidence="3" id="KW-0997">Cell inner membrane</keyword>
<proteinExistence type="predicted"/>
<evidence type="ECO:0000256" key="2">
    <source>
        <dbReference type="ARBA" id="ARBA00022475"/>
    </source>
</evidence>
<sequence length="434" mass="46519">MSELLIVGTLFLGTLLVLYALGVPVAIAMGATCVLMMLPPFGGGINFNIIAQQMLYGLNSFTLLAIPFYLLLGRLMNRIGMTQRIFDLANAMVGQFRGGIAHVNIVASMIFSGMSGLAVADAAGLGRVEYAAMRDQGYEKDISLGVTGSSAIIGPIIPPSVPIIIYAVLAEESIGQLFLGGIIPGVLIGVFLMMLVFLFVHLRGYEAGDSFDLKDFWKGLKEAVFPLLAPILIIGGILTGTFTATEAGAVAVVYTVLLGIFIYNELTLRGLFEELQYGMVETFSLTFIIGIASLYGLVALQLRLPILMAESITTFSTDPTIVMLLLVGLLLVVGTFMETIAAITILVPIFMPILEMTAIDPLHFGIVMILTLMLGLLTPPFGVILFVLEKVTDASLEEAMKAVLPYYVPILLVLLLTIFIPEIVTYPATGMMGG</sequence>
<evidence type="ECO:0000256" key="6">
    <source>
        <dbReference type="ARBA" id="ARBA00023136"/>
    </source>
</evidence>
<feature type="transmembrane region" description="Helical" evidence="7">
    <location>
        <begin position="406"/>
        <end position="428"/>
    </location>
</feature>
<evidence type="ECO:0000259" key="8">
    <source>
        <dbReference type="Pfam" id="PF06808"/>
    </source>
</evidence>
<dbReference type="GO" id="GO:0005886">
    <property type="term" value="C:plasma membrane"/>
    <property type="evidence" value="ECO:0007669"/>
    <property type="project" value="UniProtKB-SubCell"/>
</dbReference>
<comment type="caution">
    <text evidence="9">The sequence shown here is derived from an EMBL/GenBank/DDBJ whole genome shotgun (WGS) entry which is preliminary data.</text>
</comment>
<dbReference type="AlphaFoldDB" id="A0A151AB21"/>
<evidence type="ECO:0000256" key="4">
    <source>
        <dbReference type="ARBA" id="ARBA00022692"/>
    </source>
</evidence>
<dbReference type="Proteomes" id="UP000075321">
    <property type="component" value="Unassembled WGS sequence"/>
</dbReference>
<feature type="transmembrane region" description="Helical" evidence="7">
    <location>
        <begin position="54"/>
        <end position="72"/>
    </location>
</feature>
<dbReference type="NCBIfam" id="TIGR00786">
    <property type="entry name" value="dctM"/>
    <property type="match status" value="1"/>
</dbReference>
<evidence type="ECO:0000256" key="7">
    <source>
        <dbReference type="SAM" id="Phobius"/>
    </source>
</evidence>
<gene>
    <name evidence="9" type="ORF">HAPAU_31260</name>
</gene>
<dbReference type="RefSeq" id="WP_066384394.1">
    <property type="nucleotide sequence ID" value="NZ_LTAZ01000012.1"/>
</dbReference>
<dbReference type="EMBL" id="LTAZ01000012">
    <property type="protein sequence ID" value="KYH24750.1"/>
    <property type="molecule type" value="Genomic_DNA"/>
</dbReference>
<evidence type="ECO:0000313" key="10">
    <source>
        <dbReference type="Proteomes" id="UP000075321"/>
    </source>
</evidence>
<dbReference type="PIRSF" id="PIRSF006066">
    <property type="entry name" value="HI0050"/>
    <property type="match status" value="1"/>
</dbReference>
<dbReference type="PANTHER" id="PTHR33362">
    <property type="entry name" value="SIALIC ACID TRAP TRANSPORTER PERMEASE PROTEIN SIAT-RELATED"/>
    <property type="match status" value="1"/>
</dbReference>
<dbReference type="InterPro" id="IPR004681">
    <property type="entry name" value="TRAP_DctM"/>
</dbReference>
<evidence type="ECO:0000256" key="1">
    <source>
        <dbReference type="ARBA" id="ARBA00004429"/>
    </source>
</evidence>
<feature type="domain" description="TRAP C4-dicarboxylate transport system permease DctM subunit" evidence="8">
    <location>
        <begin position="12"/>
        <end position="423"/>
    </location>
</feature>
<comment type="subcellular location">
    <subcellularLocation>
        <location evidence="1">Cell inner membrane</location>
        <topology evidence="1">Multi-pass membrane protein</topology>
    </subcellularLocation>
</comment>
<feature type="transmembrane region" description="Helical" evidence="7">
    <location>
        <begin position="142"/>
        <end position="169"/>
    </location>
</feature>
<dbReference type="InterPro" id="IPR010656">
    <property type="entry name" value="DctM"/>
</dbReference>
<name>A0A151AB21_9EURY</name>
<feature type="transmembrane region" description="Helical" evidence="7">
    <location>
        <begin position="181"/>
        <end position="202"/>
    </location>
</feature>
<keyword evidence="4 7" id="KW-0812">Transmembrane</keyword>
<feature type="transmembrane region" description="Helical" evidence="7">
    <location>
        <begin position="362"/>
        <end position="386"/>
    </location>
</feature>
<keyword evidence="10" id="KW-1185">Reference proteome</keyword>
<protein>
    <submittedName>
        <fullName evidence="9">DctM-like transporter</fullName>
    </submittedName>
</protein>
<dbReference type="OrthoDB" id="200143at2157"/>
<keyword evidence="5 7" id="KW-1133">Transmembrane helix</keyword>
<dbReference type="GO" id="GO:0022857">
    <property type="term" value="F:transmembrane transporter activity"/>
    <property type="evidence" value="ECO:0007669"/>
    <property type="project" value="TreeGrafter"/>
</dbReference>
<feature type="transmembrane region" description="Helical" evidence="7">
    <location>
        <begin position="320"/>
        <end position="350"/>
    </location>
</feature>
<evidence type="ECO:0000313" key="9">
    <source>
        <dbReference type="EMBL" id="KYH24750.1"/>
    </source>
</evidence>
<feature type="transmembrane region" description="Helical" evidence="7">
    <location>
        <begin position="223"/>
        <end position="242"/>
    </location>
</feature>
<evidence type="ECO:0000256" key="5">
    <source>
        <dbReference type="ARBA" id="ARBA00022989"/>
    </source>
</evidence>
<dbReference type="PANTHER" id="PTHR33362:SF3">
    <property type="entry name" value="SIALIC ACID TRAP TRANSPORTER PERMEASE PROTEIN SIAT"/>
    <property type="match status" value="1"/>
</dbReference>